<evidence type="ECO:0000313" key="2">
    <source>
        <dbReference type="EMBL" id="GAA3779666.1"/>
    </source>
</evidence>
<dbReference type="InterPro" id="IPR036188">
    <property type="entry name" value="FAD/NAD-bd_sf"/>
</dbReference>
<comment type="similarity">
    <text evidence="1">Belongs to the flavin-dependent halogenase family. Bacterial tryptophan halogenase subfamily.</text>
</comment>
<dbReference type="SUPFAM" id="SSF51905">
    <property type="entry name" value="FAD/NAD(P)-binding domain"/>
    <property type="match status" value="1"/>
</dbReference>
<keyword evidence="3" id="KW-1185">Reference proteome</keyword>
<dbReference type="Gene3D" id="3.50.50.60">
    <property type="entry name" value="FAD/NAD(P)-binding domain"/>
    <property type="match status" value="1"/>
</dbReference>
<dbReference type="PANTHER" id="PTHR43747">
    <property type="entry name" value="FAD-BINDING PROTEIN"/>
    <property type="match status" value="1"/>
</dbReference>
<dbReference type="Gene3D" id="3.30.9.100">
    <property type="match status" value="1"/>
</dbReference>
<organism evidence="2 3">
    <name type="scientific">Streptomyces coacervatus</name>
    <dbReference type="NCBI Taxonomy" id="647381"/>
    <lineage>
        <taxon>Bacteria</taxon>
        <taxon>Bacillati</taxon>
        <taxon>Actinomycetota</taxon>
        <taxon>Actinomycetes</taxon>
        <taxon>Kitasatosporales</taxon>
        <taxon>Streptomycetaceae</taxon>
        <taxon>Streptomyces</taxon>
    </lineage>
</organism>
<dbReference type="PANTHER" id="PTHR43747:SF1">
    <property type="entry name" value="SLR1998 PROTEIN"/>
    <property type="match status" value="1"/>
</dbReference>
<protein>
    <submittedName>
        <fullName evidence="2">NAD(P)/FAD-dependent oxidoreductase</fullName>
    </submittedName>
</protein>
<evidence type="ECO:0000313" key="3">
    <source>
        <dbReference type="Proteomes" id="UP001501009"/>
    </source>
</evidence>
<dbReference type="Pfam" id="PF04820">
    <property type="entry name" value="Trp_halogenase"/>
    <property type="match status" value="2"/>
</dbReference>
<gene>
    <name evidence="2" type="ORF">GCM10022403_012970</name>
</gene>
<reference evidence="3" key="1">
    <citation type="journal article" date="2019" name="Int. J. Syst. Evol. Microbiol.">
        <title>The Global Catalogue of Microorganisms (GCM) 10K type strain sequencing project: providing services to taxonomists for standard genome sequencing and annotation.</title>
        <authorList>
            <consortium name="The Broad Institute Genomics Platform"/>
            <consortium name="The Broad Institute Genome Sequencing Center for Infectious Disease"/>
            <person name="Wu L."/>
            <person name="Ma J."/>
        </authorList>
    </citation>
    <scope>NUCLEOTIDE SEQUENCE [LARGE SCALE GENOMIC DNA]</scope>
    <source>
        <strain evidence="3">JCM 17138</strain>
    </source>
</reference>
<accession>A0ABP7H2S1</accession>
<comment type="caution">
    <text evidence="2">The sequence shown here is derived from an EMBL/GenBank/DDBJ whole genome shotgun (WGS) entry which is preliminary data.</text>
</comment>
<sequence length="488" mass="53406">MSKNFEVLIIGGGPAGSTAGALLARAGMSVKLLERAVFPRYHIGESITTSCRGILDYLGALEKVNSRGYTSKSGALLRWGKEDDWVIDWTQQFGPDMRSWQVERADFDHVLLEHARESGVDVVEGARVKKVIFENGRAIGVEWVDPESGETLTTHADFVLDASGRAGLIGAQHFNNRQPHEIFRNVAIWGYWDGGELLPNSPTGGINVVSSDDGWYWVIPLSGERFSVGFVTHKTNFVERRKEFTSTEDMLHAMIAESPTVKGLMAQGTFQGQARVEQDFSYVADRFCGDGYFLMGDAACFLDPLLSTGVHLAMYSGLLAAASISALSHGDVTQTEAQSFYETLFRNAYVRLFTLVSGFYQKHAGKDRYFALADSLARDEGVSENTPDVAFGEIISGGTDMREAADASGKASESIDKVITDQQQRKSPVQELLDAAAEAQERARLAADPHERLTPDTAIDTNDLYDADNGFYLVMEPRLGIGKAALDA</sequence>
<dbReference type="PRINTS" id="PR00420">
    <property type="entry name" value="RNGMNOXGNASE"/>
</dbReference>
<dbReference type="Proteomes" id="UP001501009">
    <property type="component" value="Unassembled WGS sequence"/>
</dbReference>
<proteinExistence type="inferred from homology"/>
<dbReference type="EMBL" id="BAABDE010000006">
    <property type="protein sequence ID" value="GAA3779666.1"/>
    <property type="molecule type" value="Genomic_DNA"/>
</dbReference>
<dbReference type="InterPro" id="IPR050816">
    <property type="entry name" value="Flavin-dep_Halogenase_NPB"/>
</dbReference>
<name>A0ABP7H2S1_9ACTN</name>
<dbReference type="InterPro" id="IPR006905">
    <property type="entry name" value="Flavin_halogenase"/>
</dbReference>
<dbReference type="RefSeq" id="WP_275774373.1">
    <property type="nucleotide sequence ID" value="NZ_BAABDE010000006.1"/>
</dbReference>
<evidence type="ECO:0000256" key="1">
    <source>
        <dbReference type="ARBA" id="ARBA00038396"/>
    </source>
</evidence>